<dbReference type="Proteomes" id="UP001190926">
    <property type="component" value="Unassembled WGS sequence"/>
</dbReference>
<evidence type="ECO:0008006" key="4">
    <source>
        <dbReference type="Google" id="ProtNLM"/>
    </source>
</evidence>
<keyword evidence="3" id="KW-1185">Reference proteome</keyword>
<dbReference type="InterPro" id="IPR039619">
    <property type="entry name" value="MAKR2/5"/>
</dbReference>
<gene>
    <name evidence="2" type="ORF">C2S53_015934</name>
</gene>
<evidence type="ECO:0000256" key="1">
    <source>
        <dbReference type="SAM" id="MobiDB-lite"/>
    </source>
</evidence>
<accession>A0AAD4P6Y1</accession>
<evidence type="ECO:0000313" key="3">
    <source>
        <dbReference type="Proteomes" id="UP001190926"/>
    </source>
</evidence>
<name>A0AAD4P6Y1_PERFH</name>
<dbReference type="GO" id="GO:0005886">
    <property type="term" value="C:plasma membrane"/>
    <property type="evidence" value="ECO:0007669"/>
    <property type="project" value="InterPro"/>
</dbReference>
<dbReference type="EMBL" id="SDAM02000131">
    <property type="protein sequence ID" value="KAH6828175.1"/>
    <property type="molecule type" value="Genomic_DNA"/>
</dbReference>
<reference evidence="2 3" key="1">
    <citation type="journal article" date="2021" name="Nat. Commun.">
        <title>Incipient diploidization of the medicinal plant Perilla within 10,000 years.</title>
        <authorList>
            <person name="Zhang Y."/>
            <person name="Shen Q."/>
            <person name="Leng L."/>
            <person name="Zhang D."/>
            <person name="Chen S."/>
            <person name="Shi Y."/>
            <person name="Ning Z."/>
            <person name="Chen S."/>
        </authorList>
    </citation>
    <scope>NUCLEOTIDE SEQUENCE [LARGE SCALE GENOMIC DNA]</scope>
    <source>
        <strain evidence="3">cv. PC099</strain>
    </source>
</reference>
<feature type="compositionally biased region" description="Polar residues" evidence="1">
    <location>
        <begin position="283"/>
        <end position="294"/>
    </location>
</feature>
<comment type="caution">
    <text evidence="2">The sequence shown here is derived from an EMBL/GenBank/DDBJ whole genome shotgun (WGS) entry which is preliminary data.</text>
</comment>
<feature type="region of interest" description="Disordered" evidence="1">
    <location>
        <begin position="283"/>
        <end position="310"/>
    </location>
</feature>
<sequence>MELFHVLNFRRSEATGADVAASPAAFGDDEDSFFDLVLKSPDSIAISRRGVAADKDFQFLESPRDVFVRRNDFLNSKPLYKVTLVRSTPKFRVFMLGFRKSSKCEKLESNGELKWSPPSNQFSKSPKIEESNRLSITCRVEKAPHVAGDNSLRSQIMRETFDYQNSPEKSSRRLLPKYLKLIRPLYLMVWKRQQHEKTKFTNASASPAAEPADFSPRRISDGSRIGNFKIAARRLGKSRSVSTAVGIAPQPSRRRDDSLLERHDGIQNAVLYCKKSYNSSSQEVSKLFQSSTDPSHLGGSSCDEPKRCSI</sequence>
<dbReference type="AlphaFoldDB" id="A0AAD4P6Y1"/>
<organism evidence="2 3">
    <name type="scientific">Perilla frutescens var. hirtella</name>
    <name type="common">Perilla citriodora</name>
    <name type="synonym">Perilla setoyensis</name>
    <dbReference type="NCBI Taxonomy" id="608512"/>
    <lineage>
        <taxon>Eukaryota</taxon>
        <taxon>Viridiplantae</taxon>
        <taxon>Streptophyta</taxon>
        <taxon>Embryophyta</taxon>
        <taxon>Tracheophyta</taxon>
        <taxon>Spermatophyta</taxon>
        <taxon>Magnoliopsida</taxon>
        <taxon>eudicotyledons</taxon>
        <taxon>Gunneridae</taxon>
        <taxon>Pentapetalae</taxon>
        <taxon>asterids</taxon>
        <taxon>lamiids</taxon>
        <taxon>Lamiales</taxon>
        <taxon>Lamiaceae</taxon>
        <taxon>Nepetoideae</taxon>
        <taxon>Elsholtzieae</taxon>
        <taxon>Perilla</taxon>
    </lineage>
</organism>
<protein>
    <recommendedName>
        <fullName evidence="4">Membrane-associated kinase regulator 2</fullName>
    </recommendedName>
</protein>
<dbReference type="PANTHER" id="PTHR33929:SF10">
    <property type="entry name" value="MEMBRANE-ASSOCIATED KINASE REGULATOR 2-RELATED"/>
    <property type="match status" value="1"/>
</dbReference>
<dbReference type="PANTHER" id="PTHR33929">
    <property type="entry name" value="MEMBRANE-ASSOCIATED KINASE REGULATOR 2-RELATED"/>
    <property type="match status" value="1"/>
</dbReference>
<proteinExistence type="predicted"/>
<evidence type="ECO:0000313" key="2">
    <source>
        <dbReference type="EMBL" id="KAH6828175.1"/>
    </source>
</evidence>